<keyword evidence="1 2" id="KW-0500">Molybdenum</keyword>
<dbReference type="Proteomes" id="UP000653730">
    <property type="component" value="Unassembled WGS sequence"/>
</dbReference>
<sequence>MNSFSGHIADIRTSDALSVVTVNINASVSFKAIVIDSPETASYLTKDHPVNVLFKETEVVIGTGEALAVSLQNKLKGTISALEKGPLLTRVAIHTSAGEIVSVISTASADELDLKESTNVTAMIKLNEIILAP</sequence>
<evidence type="ECO:0000256" key="2">
    <source>
        <dbReference type="PROSITE-ProRule" id="PRU01213"/>
    </source>
</evidence>
<proteinExistence type="predicted"/>
<gene>
    <name evidence="4" type="ORF">IBL28_13025</name>
</gene>
<dbReference type="Pfam" id="PF03459">
    <property type="entry name" value="TOBE"/>
    <property type="match status" value="1"/>
</dbReference>
<name>A0A926JTG6_9FLAO</name>
<keyword evidence="5" id="KW-1185">Reference proteome</keyword>
<evidence type="ECO:0000259" key="3">
    <source>
        <dbReference type="PROSITE" id="PS51866"/>
    </source>
</evidence>
<dbReference type="InterPro" id="IPR004606">
    <property type="entry name" value="Mop_domain"/>
</dbReference>
<dbReference type="SUPFAM" id="SSF50331">
    <property type="entry name" value="MOP-like"/>
    <property type="match status" value="2"/>
</dbReference>
<dbReference type="InterPro" id="IPR005116">
    <property type="entry name" value="Transp-assoc_OB_typ1"/>
</dbReference>
<evidence type="ECO:0000313" key="4">
    <source>
        <dbReference type="EMBL" id="MBC9796896.1"/>
    </source>
</evidence>
<accession>A0A926JTG6</accession>
<protein>
    <submittedName>
        <fullName evidence="4">TOBE domain-containing protein</fullName>
    </submittedName>
</protein>
<organism evidence="4 5">
    <name type="scientific">Sinomicrobium weinanense</name>
    <dbReference type="NCBI Taxonomy" id="2842200"/>
    <lineage>
        <taxon>Bacteria</taxon>
        <taxon>Pseudomonadati</taxon>
        <taxon>Bacteroidota</taxon>
        <taxon>Flavobacteriia</taxon>
        <taxon>Flavobacteriales</taxon>
        <taxon>Flavobacteriaceae</taxon>
        <taxon>Sinomicrobium</taxon>
    </lineage>
</organism>
<comment type="caution">
    <text evidence="4">The sequence shown here is derived from an EMBL/GenBank/DDBJ whole genome shotgun (WGS) entry which is preliminary data.</text>
</comment>
<dbReference type="RefSeq" id="WP_187966036.1">
    <property type="nucleotide sequence ID" value="NZ_JACVDC010000040.1"/>
</dbReference>
<feature type="domain" description="Mop" evidence="3">
    <location>
        <begin position="68"/>
        <end position="133"/>
    </location>
</feature>
<dbReference type="EMBL" id="JACVDC010000040">
    <property type="protein sequence ID" value="MBC9796896.1"/>
    <property type="molecule type" value="Genomic_DNA"/>
</dbReference>
<dbReference type="AlphaFoldDB" id="A0A926JTG6"/>
<evidence type="ECO:0000256" key="1">
    <source>
        <dbReference type="ARBA" id="ARBA00022505"/>
    </source>
</evidence>
<dbReference type="InterPro" id="IPR008995">
    <property type="entry name" value="Mo/tungstate-bd_C_term_dom"/>
</dbReference>
<dbReference type="Gene3D" id="2.40.50.100">
    <property type="match status" value="2"/>
</dbReference>
<dbReference type="GO" id="GO:0015689">
    <property type="term" value="P:molybdate ion transport"/>
    <property type="evidence" value="ECO:0007669"/>
    <property type="project" value="InterPro"/>
</dbReference>
<dbReference type="PROSITE" id="PS51866">
    <property type="entry name" value="MOP"/>
    <property type="match status" value="1"/>
</dbReference>
<evidence type="ECO:0000313" key="5">
    <source>
        <dbReference type="Proteomes" id="UP000653730"/>
    </source>
</evidence>
<reference evidence="4 5" key="1">
    <citation type="submission" date="2020-09" db="EMBL/GenBank/DDBJ databases">
        <title>Sinomicrobium weinanense sp. nov., a halophilic bacteria isolated from saline-alkali soil.</title>
        <authorList>
            <person name="Wu P."/>
            <person name="Ren H."/>
            <person name="Mei Y."/>
            <person name="Liang Y."/>
            <person name="Chen Z."/>
        </authorList>
    </citation>
    <scope>NUCLEOTIDE SEQUENCE [LARGE SCALE GENOMIC DNA]</scope>
    <source>
        <strain evidence="4 5">FJxs</strain>
    </source>
</reference>